<feature type="domain" description="LIM zinc-binding" evidence="7">
    <location>
        <begin position="129"/>
        <end position="194"/>
    </location>
</feature>
<dbReference type="Pfam" id="PF00412">
    <property type="entry name" value="LIM"/>
    <property type="match status" value="2"/>
</dbReference>
<dbReference type="Proteomes" id="UP001066276">
    <property type="component" value="Chromosome 6"/>
</dbReference>
<sequence length="639" mass="69694">MSEMSPAWQQGPRTSAREQPSNTRHPSSSDSDSGCPQEEVPSIASDSTPAQVALTSLSMKDATTLPTSRCRHRIRTLLCQLPPQDSDEQYCTALAEEERGQLQQFYIQRRLQSLGQGSVQPMNAVHAGNLCERCGQRIPSGALAVLAAGLKGQSSWHPSCFICCTCEEPLFDFIYFHHHGQIYCGRHHAELFRPRCASCDQLIFTKELTEAEGWHWHLGHFCCTDCGITLGGQRYVMKGGLPYCCACFDSTHAETCHTCGHMISLDCERVTYQGQHWHAHACCFRCQRCHRSLLGREFLPYGGMLLCSATCKALPYPSSGSDSSDSAFLSAPSPVSKRSLRGSGGARSAHFTQVKPTECKWKNENKKADRVKAKEAQSSAIISASMHLESSHFHSGAEKSMEAPTTEAPPLGTQAPDGGSSSSGPDTHLSGQEHDDVSCSSVSSACNKAPVTACSTAERTQVDMQPKQDSPAQKALPSLSSTSNPKNLYLEDTTARHKSFLGPGLPESDMQPTAEDSKTSASTILQPYKEQQHRSNSIRASNRGQIWMNKIPSKEMYKAPDNMVAQDQSLPGKALSSHAGTRQEESRCPTCSSSSDSEQEGFFLGRPIPSFMLGGDSDSEGTERLHYKISPKSKHCTLS</sequence>
<dbReference type="PROSITE" id="PS51303">
    <property type="entry name" value="PET"/>
    <property type="match status" value="1"/>
</dbReference>
<keyword evidence="1 5" id="KW-0479">Metal-binding</keyword>
<keyword evidence="3 5" id="KW-0862">Zinc</keyword>
<feature type="domain" description="PET" evidence="8">
    <location>
        <begin position="21"/>
        <end position="127"/>
    </location>
</feature>
<feature type="compositionally biased region" description="Basic and acidic residues" evidence="6">
    <location>
        <begin position="389"/>
        <end position="401"/>
    </location>
</feature>
<dbReference type="SMART" id="SM00132">
    <property type="entry name" value="LIM"/>
    <property type="match status" value="3"/>
</dbReference>
<evidence type="ECO:0000256" key="4">
    <source>
        <dbReference type="ARBA" id="ARBA00023038"/>
    </source>
</evidence>
<gene>
    <name evidence="9" type="ORF">NDU88_004326</name>
</gene>
<feature type="region of interest" description="Disordered" evidence="6">
    <location>
        <begin position="1"/>
        <end position="49"/>
    </location>
</feature>
<dbReference type="CDD" id="cd09341">
    <property type="entry name" value="LIM2_Testin_like"/>
    <property type="match status" value="1"/>
</dbReference>
<feature type="compositionally biased region" description="Low complexity" evidence="6">
    <location>
        <begin position="325"/>
        <end position="334"/>
    </location>
</feature>
<comment type="caution">
    <text evidence="9">The sequence shown here is derived from an EMBL/GenBank/DDBJ whole genome shotgun (WGS) entry which is preliminary data.</text>
</comment>
<evidence type="ECO:0000259" key="8">
    <source>
        <dbReference type="PROSITE" id="PS51303"/>
    </source>
</evidence>
<dbReference type="PANTHER" id="PTHR24211">
    <property type="entry name" value="LIM DOMAIN-CONTAINING PROTEIN"/>
    <property type="match status" value="1"/>
</dbReference>
<dbReference type="Gene3D" id="2.10.110.10">
    <property type="entry name" value="Cysteine Rich Protein"/>
    <property type="match status" value="3"/>
</dbReference>
<feature type="compositionally biased region" description="Polar residues" evidence="6">
    <location>
        <begin position="7"/>
        <end position="34"/>
    </location>
</feature>
<dbReference type="PROSITE" id="PS50023">
    <property type="entry name" value="LIM_DOMAIN_2"/>
    <property type="match status" value="2"/>
</dbReference>
<evidence type="ECO:0000256" key="5">
    <source>
        <dbReference type="PROSITE-ProRule" id="PRU00125"/>
    </source>
</evidence>
<evidence type="ECO:0000256" key="3">
    <source>
        <dbReference type="ARBA" id="ARBA00022833"/>
    </source>
</evidence>
<name>A0AAV7QEJ8_PLEWA</name>
<reference evidence="9" key="1">
    <citation type="journal article" date="2022" name="bioRxiv">
        <title>Sequencing and chromosome-scale assembly of the giantPleurodeles waltlgenome.</title>
        <authorList>
            <person name="Brown T."/>
            <person name="Elewa A."/>
            <person name="Iarovenko S."/>
            <person name="Subramanian E."/>
            <person name="Araus A.J."/>
            <person name="Petzold A."/>
            <person name="Susuki M."/>
            <person name="Suzuki K.-i.T."/>
            <person name="Hayashi T."/>
            <person name="Toyoda A."/>
            <person name="Oliveira C."/>
            <person name="Osipova E."/>
            <person name="Leigh N.D."/>
            <person name="Simon A."/>
            <person name="Yun M.H."/>
        </authorList>
    </citation>
    <scope>NUCLEOTIDE SEQUENCE</scope>
    <source>
        <strain evidence="9">20211129_DDA</strain>
        <tissue evidence="9">Liver</tissue>
    </source>
</reference>
<dbReference type="PROSITE" id="PS00478">
    <property type="entry name" value="LIM_DOMAIN_1"/>
    <property type="match status" value="1"/>
</dbReference>
<keyword evidence="4 5" id="KW-0440">LIM domain</keyword>
<feature type="compositionally biased region" description="Basic residues" evidence="6">
    <location>
        <begin position="627"/>
        <end position="639"/>
    </location>
</feature>
<organism evidence="9 10">
    <name type="scientific">Pleurodeles waltl</name>
    <name type="common">Iberian ribbed newt</name>
    <dbReference type="NCBI Taxonomy" id="8319"/>
    <lineage>
        <taxon>Eukaryota</taxon>
        <taxon>Metazoa</taxon>
        <taxon>Chordata</taxon>
        <taxon>Craniata</taxon>
        <taxon>Vertebrata</taxon>
        <taxon>Euteleostomi</taxon>
        <taxon>Amphibia</taxon>
        <taxon>Batrachia</taxon>
        <taxon>Caudata</taxon>
        <taxon>Salamandroidea</taxon>
        <taxon>Salamandridae</taxon>
        <taxon>Pleurodelinae</taxon>
        <taxon>Pleurodeles</taxon>
    </lineage>
</organism>
<evidence type="ECO:0000256" key="2">
    <source>
        <dbReference type="ARBA" id="ARBA00022737"/>
    </source>
</evidence>
<evidence type="ECO:0000256" key="1">
    <source>
        <dbReference type="ARBA" id="ARBA00022723"/>
    </source>
</evidence>
<dbReference type="PANTHER" id="PTHR24211:SF35">
    <property type="entry name" value="PRICKLE-LIKE PROTEIN 4"/>
    <property type="match status" value="1"/>
</dbReference>
<dbReference type="GO" id="GO:0008270">
    <property type="term" value="F:zinc ion binding"/>
    <property type="evidence" value="ECO:0007669"/>
    <property type="project" value="InterPro"/>
</dbReference>
<dbReference type="EMBL" id="JANPWB010000010">
    <property type="protein sequence ID" value="KAJ1137932.1"/>
    <property type="molecule type" value="Genomic_DNA"/>
</dbReference>
<feature type="compositionally biased region" description="Polar residues" evidence="6">
    <location>
        <begin position="459"/>
        <end position="471"/>
    </location>
</feature>
<dbReference type="InterPro" id="IPR010442">
    <property type="entry name" value="PET_domain"/>
</dbReference>
<feature type="region of interest" description="Disordered" evidence="6">
    <location>
        <begin position="573"/>
        <end position="639"/>
    </location>
</feature>
<dbReference type="CDD" id="cd09340">
    <property type="entry name" value="LIM1_Testin_like"/>
    <property type="match status" value="1"/>
</dbReference>
<dbReference type="SUPFAM" id="SSF57716">
    <property type="entry name" value="Glucocorticoid receptor-like (DNA-binding domain)"/>
    <property type="match status" value="2"/>
</dbReference>
<feature type="region of interest" description="Disordered" evidence="6">
    <location>
        <begin position="325"/>
        <end position="351"/>
    </location>
</feature>
<proteinExistence type="predicted"/>
<feature type="region of interest" description="Disordered" evidence="6">
    <location>
        <begin position="459"/>
        <end position="521"/>
    </location>
</feature>
<protein>
    <recommendedName>
        <fullName evidence="11">Prickle-like protein 4</fullName>
    </recommendedName>
</protein>
<keyword evidence="2" id="KW-0677">Repeat</keyword>
<dbReference type="Pfam" id="PF06297">
    <property type="entry name" value="PET"/>
    <property type="match status" value="1"/>
</dbReference>
<feature type="domain" description="LIM zinc-binding" evidence="7">
    <location>
        <begin position="195"/>
        <end position="254"/>
    </location>
</feature>
<evidence type="ECO:0008006" key="11">
    <source>
        <dbReference type="Google" id="ProtNLM"/>
    </source>
</evidence>
<evidence type="ECO:0000256" key="6">
    <source>
        <dbReference type="SAM" id="MobiDB-lite"/>
    </source>
</evidence>
<evidence type="ECO:0000259" key="7">
    <source>
        <dbReference type="PROSITE" id="PS50023"/>
    </source>
</evidence>
<dbReference type="FunFam" id="2.10.110.10:FF:000005">
    <property type="entry name" value="Testin isoform 1"/>
    <property type="match status" value="1"/>
</dbReference>
<keyword evidence="10" id="KW-1185">Reference proteome</keyword>
<dbReference type="InterPro" id="IPR001781">
    <property type="entry name" value="Znf_LIM"/>
</dbReference>
<evidence type="ECO:0000313" key="9">
    <source>
        <dbReference type="EMBL" id="KAJ1137932.1"/>
    </source>
</evidence>
<feature type="region of interest" description="Disordered" evidence="6">
    <location>
        <begin position="388"/>
        <end position="442"/>
    </location>
</feature>
<evidence type="ECO:0000313" key="10">
    <source>
        <dbReference type="Proteomes" id="UP001066276"/>
    </source>
</evidence>
<dbReference type="InterPro" id="IPR047120">
    <property type="entry name" value="Pk/Esn/Tes"/>
</dbReference>
<dbReference type="AlphaFoldDB" id="A0AAV7QEJ8"/>
<accession>A0AAV7QEJ8</accession>